<keyword evidence="2" id="KW-1185">Reference proteome</keyword>
<reference evidence="1 2" key="1">
    <citation type="journal article" date="2019" name="Nat. Ecol. Evol.">
        <title>Megaphylogeny resolves global patterns of mushroom evolution.</title>
        <authorList>
            <person name="Varga T."/>
            <person name="Krizsan K."/>
            <person name="Foldi C."/>
            <person name="Dima B."/>
            <person name="Sanchez-Garcia M."/>
            <person name="Sanchez-Ramirez S."/>
            <person name="Szollosi G.J."/>
            <person name="Szarkandi J.G."/>
            <person name="Papp V."/>
            <person name="Albert L."/>
            <person name="Andreopoulos W."/>
            <person name="Angelini C."/>
            <person name="Antonin V."/>
            <person name="Barry K.W."/>
            <person name="Bougher N.L."/>
            <person name="Buchanan P."/>
            <person name="Buyck B."/>
            <person name="Bense V."/>
            <person name="Catcheside P."/>
            <person name="Chovatia M."/>
            <person name="Cooper J."/>
            <person name="Damon W."/>
            <person name="Desjardin D."/>
            <person name="Finy P."/>
            <person name="Geml J."/>
            <person name="Haridas S."/>
            <person name="Hughes K."/>
            <person name="Justo A."/>
            <person name="Karasinski D."/>
            <person name="Kautmanova I."/>
            <person name="Kiss B."/>
            <person name="Kocsube S."/>
            <person name="Kotiranta H."/>
            <person name="LaButti K.M."/>
            <person name="Lechner B.E."/>
            <person name="Liimatainen K."/>
            <person name="Lipzen A."/>
            <person name="Lukacs Z."/>
            <person name="Mihaltcheva S."/>
            <person name="Morgado L.N."/>
            <person name="Niskanen T."/>
            <person name="Noordeloos M.E."/>
            <person name="Ohm R.A."/>
            <person name="Ortiz-Santana B."/>
            <person name="Ovrebo C."/>
            <person name="Racz N."/>
            <person name="Riley R."/>
            <person name="Savchenko A."/>
            <person name="Shiryaev A."/>
            <person name="Soop K."/>
            <person name="Spirin V."/>
            <person name="Szebenyi C."/>
            <person name="Tomsovsky M."/>
            <person name="Tulloss R.E."/>
            <person name="Uehling J."/>
            <person name="Grigoriev I.V."/>
            <person name="Vagvolgyi C."/>
            <person name="Papp T."/>
            <person name="Martin F.M."/>
            <person name="Miettinen O."/>
            <person name="Hibbett D.S."/>
            <person name="Nagy L.G."/>
        </authorList>
    </citation>
    <scope>NUCLEOTIDE SEQUENCE [LARGE SCALE GENOMIC DNA]</scope>
    <source>
        <strain evidence="1 2">NL-1719</strain>
    </source>
</reference>
<accession>A0ACD3AM78</accession>
<feature type="non-terminal residue" evidence="1">
    <location>
        <position position="1"/>
    </location>
</feature>
<gene>
    <name evidence="1" type="ORF">BDN72DRAFT_147135</name>
</gene>
<proteinExistence type="predicted"/>
<organism evidence="1 2">
    <name type="scientific">Pluteus cervinus</name>
    <dbReference type="NCBI Taxonomy" id="181527"/>
    <lineage>
        <taxon>Eukaryota</taxon>
        <taxon>Fungi</taxon>
        <taxon>Dikarya</taxon>
        <taxon>Basidiomycota</taxon>
        <taxon>Agaricomycotina</taxon>
        <taxon>Agaricomycetes</taxon>
        <taxon>Agaricomycetidae</taxon>
        <taxon>Agaricales</taxon>
        <taxon>Pluteineae</taxon>
        <taxon>Pluteaceae</taxon>
        <taxon>Pluteus</taxon>
    </lineage>
</organism>
<sequence length="213" mass="24503">LCFELEFLAHPSLRHVEDQVKAFRFLDLPIELIDDTLGHVILHRDLLNFGLASRSCSSIAIPRHTEYRVVYFLDDDTDTTWSHLAQRLDLTSNIREIYVTYLDAPEEFSGGPSFHCPETLVDQDPKSQSKGVQEVREDMLKALGVMTRLEKVHWNWVPSGSKHIIPRVFEILRTIPTLKHLSFNHPKKLSGKLPPEKHLVRRVFLRSSSLTAS</sequence>
<protein>
    <submittedName>
        <fullName evidence="1">Uncharacterized protein</fullName>
    </submittedName>
</protein>
<evidence type="ECO:0000313" key="2">
    <source>
        <dbReference type="Proteomes" id="UP000308600"/>
    </source>
</evidence>
<name>A0ACD3AM78_9AGAR</name>
<evidence type="ECO:0000313" key="1">
    <source>
        <dbReference type="EMBL" id="TFK66449.1"/>
    </source>
</evidence>
<dbReference type="EMBL" id="ML208405">
    <property type="protein sequence ID" value="TFK66449.1"/>
    <property type="molecule type" value="Genomic_DNA"/>
</dbReference>
<dbReference type="Proteomes" id="UP000308600">
    <property type="component" value="Unassembled WGS sequence"/>
</dbReference>